<sequence length="203" mass="21053">MGFVIAIVVLVLVGVAVALWLRNRSAAEGSALPAPQDPLADSTGGPLDGLGVGAVVSHGGHDYVVRGEIRFDEDGYVWTEYHLDAGQDVRTWLSVDLSDGTDVALWNAVDAPGDLAPDGGAVTFEGRTYKKVESGSARFTSTGTTGLPASGKARYADYKAEGGRLLSFEQWAGEGSWEVSTGTAVGVHMLEIYPAGRAAGGVA</sequence>
<organism evidence="2">
    <name type="scientific">freshwater metagenome</name>
    <dbReference type="NCBI Taxonomy" id="449393"/>
    <lineage>
        <taxon>unclassified sequences</taxon>
        <taxon>metagenomes</taxon>
        <taxon>ecological metagenomes</taxon>
    </lineage>
</organism>
<dbReference type="Pfam" id="PF13785">
    <property type="entry name" value="DUF4178"/>
    <property type="match status" value="1"/>
</dbReference>
<dbReference type="AlphaFoldDB" id="A0A6J7GR52"/>
<dbReference type="InterPro" id="IPR025235">
    <property type="entry name" value="DUF4178"/>
</dbReference>
<feature type="domain" description="DUF4178" evidence="1">
    <location>
        <begin position="52"/>
        <end position="185"/>
    </location>
</feature>
<protein>
    <submittedName>
        <fullName evidence="2">Unannotated protein</fullName>
    </submittedName>
</protein>
<accession>A0A6J7GR52</accession>
<evidence type="ECO:0000313" key="2">
    <source>
        <dbReference type="EMBL" id="CAB4906820.1"/>
    </source>
</evidence>
<name>A0A6J7GR52_9ZZZZ</name>
<reference evidence="2" key="1">
    <citation type="submission" date="2020-05" db="EMBL/GenBank/DDBJ databases">
        <authorList>
            <person name="Chiriac C."/>
            <person name="Salcher M."/>
            <person name="Ghai R."/>
            <person name="Kavagutti S V."/>
        </authorList>
    </citation>
    <scope>NUCLEOTIDE SEQUENCE</scope>
</reference>
<gene>
    <name evidence="2" type="ORF">UFOPK3564_00944</name>
</gene>
<proteinExistence type="predicted"/>
<evidence type="ECO:0000259" key="1">
    <source>
        <dbReference type="Pfam" id="PF13785"/>
    </source>
</evidence>
<dbReference type="EMBL" id="CAFBMK010000038">
    <property type="protein sequence ID" value="CAB4906820.1"/>
    <property type="molecule type" value="Genomic_DNA"/>
</dbReference>